<evidence type="ECO:0000313" key="1">
    <source>
        <dbReference type="EMBL" id="CDL01102.1"/>
    </source>
</evidence>
<dbReference type="KEGG" id="mgy:MGMSRv2__3887"/>
<protein>
    <recommendedName>
        <fullName evidence="3">Transposase</fullName>
    </recommendedName>
</protein>
<proteinExistence type="predicted"/>
<dbReference type="Proteomes" id="UP000018922">
    <property type="component" value="Chromosome I"/>
</dbReference>
<organism evidence="1 2">
    <name type="scientific">Magnetospirillum gryphiswaldense (strain DSM 6361 / JCM 21280 / NBRC 15271 / MSR-1)</name>
    <dbReference type="NCBI Taxonomy" id="431944"/>
    <lineage>
        <taxon>Bacteria</taxon>
        <taxon>Pseudomonadati</taxon>
        <taxon>Pseudomonadota</taxon>
        <taxon>Alphaproteobacteria</taxon>
        <taxon>Rhodospirillales</taxon>
        <taxon>Rhodospirillaceae</taxon>
        <taxon>Magnetospirillum</taxon>
    </lineage>
</organism>
<name>V6F6V3_MAGGM</name>
<reference evidence="1 2" key="1">
    <citation type="journal article" date="2014" name="Genome Announc.">
        <title>Complete genome sequence of Magnetospirillum gryphiswaldense MSR-1.</title>
        <authorList>
            <person name="Wang X."/>
            <person name="Wang Q."/>
            <person name="Zhang W."/>
            <person name="Wang Y."/>
            <person name="Li L."/>
            <person name="Wen T."/>
            <person name="Zhang T."/>
            <person name="Zhang Y."/>
            <person name="Xu J."/>
            <person name="Hu J."/>
            <person name="Li S."/>
            <person name="Liu L."/>
            <person name="Liu J."/>
            <person name="Jiang W."/>
            <person name="Tian J."/>
            <person name="Li Y."/>
            <person name="Schuler D."/>
            <person name="Wang L."/>
            <person name="Li J."/>
        </authorList>
    </citation>
    <scope>NUCLEOTIDE SEQUENCE [LARGE SCALE GENOMIC DNA]</scope>
    <source>
        <strain evidence="2">DSM 6361 / JCM 21280 / NBRC 15271 / MSR-1</strain>
    </source>
</reference>
<dbReference type="STRING" id="1430440.MGMSRv2__3887"/>
<sequence length="96" mass="11232">MPRLTGWGDFLNALCRKATESSCNAIPDVLVNLRARGRGKRLLRRKIFKINALLAAGEFVFDLTRRTCPGALRNYWRDRRPLRYRTVRSGRWPERS</sequence>
<keyword evidence="2" id="KW-1185">Reference proteome</keyword>
<dbReference type="AlphaFoldDB" id="V6F6V3"/>
<evidence type="ECO:0000313" key="2">
    <source>
        <dbReference type="Proteomes" id="UP000018922"/>
    </source>
</evidence>
<accession>V6F6V3</accession>
<dbReference type="EMBL" id="HG794546">
    <property type="protein sequence ID" value="CDL01102.1"/>
    <property type="molecule type" value="Genomic_DNA"/>
</dbReference>
<evidence type="ECO:0008006" key="3">
    <source>
        <dbReference type="Google" id="ProtNLM"/>
    </source>
</evidence>
<dbReference type="HOGENOM" id="CLU_2356394_0_0_5"/>
<gene>
    <name evidence="1" type="ordered locus">MGMSRv2__3887</name>
</gene>